<comment type="caution">
    <text evidence="11">The sequence shown here is derived from an EMBL/GenBank/DDBJ whole genome shotgun (WGS) entry which is preliminary data.</text>
</comment>
<evidence type="ECO:0000256" key="5">
    <source>
        <dbReference type="ARBA" id="ARBA00022825"/>
    </source>
</evidence>
<evidence type="ECO:0000313" key="12">
    <source>
        <dbReference type="Proteomes" id="UP001391051"/>
    </source>
</evidence>
<feature type="domain" description="Inhibitor I9" evidence="10">
    <location>
        <begin position="33"/>
        <end position="103"/>
    </location>
</feature>
<dbReference type="Pfam" id="PF05922">
    <property type="entry name" value="Inhibitor_I9"/>
    <property type="match status" value="1"/>
</dbReference>
<dbReference type="EMBL" id="JAQQWE010000006">
    <property type="protein sequence ID" value="KAK7948101.1"/>
    <property type="molecule type" value="Genomic_DNA"/>
</dbReference>
<feature type="active site" description="Charge relay system" evidence="6">
    <location>
        <position position="178"/>
    </location>
</feature>
<gene>
    <name evidence="11" type="ORF">PG986_008987</name>
</gene>
<evidence type="ECO:0000259" key="10">
    <source>
        <dbReference type="Pfam" id="PF05922"/>
    </source>
</evidence>
<dbReference type="SUPFAM" id="SSF54897">
    <property type="entry name" value="Protease propeptides/inhibitors"/>
    <property type="match status" value="1"/>
</dbReference>
<feature type="domain" description="Peptidase S8/S53" evidence="9">
    <location>
        <begin position="137"/>
        <end position="363"/>
    </location>
</feature>
<dbReference type="InterPro" id="IPR000209">
    <property type="entry name" value="Peptidase_S8/S53_dom"/>
</dbReference>
<organism evidence="11 12">
    <name type="scientific">Apiospora aurea</name>
    <dbReference type="NCBI Taxonomy" id="335848"/>
    <lineage>
        <taxon>Eukaryota</taxon>
        <taxon>Fungi</taxon>
        <taxon>Dikarya</taxon>
        <taxon>Ascomycota</taxon>
        <taxon>Pezizomycotina</taxon>
        <taxon>Sordariomycetes</taxon>
        <taxon>Xylariomycetidae</taxon>
        <taxon>Amphisphaeriales</taxon>
        <taxon>Apiosporaceae</taxon>
        <taxon>Apiospora</taxon>
    </lineage>
</organism>
<name>A0ABR1Q7N3_9PEZI</name>
<dbReference type="InterPro" id="IPR050131">
    <property type="entry name" value="Peptidase_S8_subtilisin-like"/>
</dbReference>
<evidence type="ECO:0000313" key="11">
    <source>
        <dbReference type="EMBL" id="KAK7948101.1"/>
    </source>
</evidence>
<evidence type="ECO:0000256" key="7">
    <source>
        <dbReference type="RuleBase" id="RU003355"/>
    </source>
</evidence>
<dbReference type="GO" id="GO:0008233">
    <property type="term" value="F:peptidase activity"/>
    <property type="evidence" value="ECO:0007669"/>
    <property type="project" value="UniProtKB-KW"/>
</dbReference>
<dbReference type="Gene3D" id="3.40.50.200">
    <property type="entry name" value="Peptidase S8/S53 domain"/>
    <property type="match status" value="1"/>
</dbReference>
<feature type="active site" description="Charge relay system" evidence="6">
    <location>
        <position position="333"/>
    </location>
</feature>
<dbReference type="SUPFAM" id="SSF52743">
    <property type="entry name" value="Subtilisin-like"/>
    <property type="match status" value="1"/>
</dbReference>
<sequence length="388" mass="40173">MKSFAVLFTLPLAALAAPILEAREGAFIIPGQFIVVLKPNSTQDQMESSLDSAGTILGGCKPQSSYYFGSFKGYHVSASDDLIRSIAALDEVDYVEPDITVSTNALVRQVNAPWGLARISSRRRGTTTYTYDNSAGSGTYAYIIDSGIYLQHPDFEGRASFGASFVAGDSSQTDGNGHGTHVAGTTGSRTYGVAKRTNLIAVKVLDSSGSGTLSQVISGIQWAVNDMQNKQRTGRAVANLSLGGGMSQSLNAAAAAAVRAGLFMSVAAGNENADASTSSPASEPSVCTVAATDSSDRRASFSNFGSLVDVFAPGVSIVSTWNDGTTRVLSGTSMAAPHVSGLGAYLLTLEGSRTPSALCSRIQSLATVGVVQNAMSSNNRLAFNGATR</sequence>
<dbReference type="Pfam" id="PF00082">
    <property type="entry name" value="Peptidase_S8"/>
    <property type="match status" value="1"/>
</dbReference>
<evidence type="ECO:0000256" key="6">
    <source>
        <dbReference type="PROSITE-ProRule" id="PRU01240"/>
    </source>
</evidence>
<evidence type="ECO:0000259" key="9">
    <source>
        <dbReference type="Pfam" id="PF00082"/>
    </source>
</evidence>
<comment type="similarity">
    <text evidence="1 6 7">Belongs to the peptidase S8 family.</text>
</comment>
<feature type="active site" description="Charge relay system" evidence="6">
    <location>
        <position position="145"/>
    </location>
</feature>
<dbReference type="InterPro" id="IPR015500">
    <property type="entry name" value="Peptidase_S8_subtilisin-rel"/>
</dbReference>
<dbReference type="RefSeq" id="XP_066697607.1">
    <property type="nucleotide sequence ID" value="XM_066845209.1"/>
</dbReference>
<feature type="signal peptide" evidence="8">
    <location>
        <begin position="1"/>
        <end position="16"/>
    </location>
</feature>
<proteinExistence type="inferred from homology"/>
<dbReference type="CDD" id="cd04077">
    <property type="entry name" value="Peptidases_S8_PCSK9_ProteinaseK_like"/>
    <property type="match status" value="1"/>
</dbReference>
<keyword evidence="3 8" id="KW-0732">Signal</keyword>
<evidence type="ECO:0000256" key="8">
    <source>
        <dbReference type="SAM" id="SignalP"/>
    </source>
</evidence>
<keyword evidence="4 6" id="KW-0378">Hydrolase</keyword>
<dbReference type="PANTHER" id="PTHR43806">
    <property type="entry name" value="PEPTIDASE S8"/>
    <property type="match status" value="1"/>
</dbReference>
<dbReference type="PANTHER" id="PTHR43806:SF58">
    <property type="entry name" value="ALKALINE PROTEASE 1-RELATED"/>
    <property type="match status" value="1"/>
</dbReference>
<dbReference type="GeneID" id="92078271"/>
<dbReference type="InterPro" id="IPR034193">
    <property type="entry name" value="PCSK9_ProteinaseK-like"/>
</dbReference>
<accession>A0ABR1Q7N3</accession>
<evidence type="ECO:0000256" key="4">
    <source>
        <dbReference type="ARBA" id="ARBA00022801"/>
    </source>
</evidence>
<dbReference type="PROSITE" id="PS00138">
    <property type="entry name" value="SUBTILASE_SER"/>
    <property type="match status" value="1"/>
</dbReference>
<dbReference type="InterPro" id="IPR010259">
    <property type="entry name" value="S8pro/Inhibitor_I9"/>
</dbReference>
<reference evidence="11 12" key="1">
    <citation type="submission" date="2023-01" db="EMBL/GenBank/DDBJ databases">
        <title>Analysis of 21 Apiospora genomes using comparative genomics revels a genus with tremendous synthesis potential of carbohydrate active enzymes and secondary metabolites.</title>
        <authorList>
            <person name="Sorensen T."/>
        </authorList>
    </citation>
    <scope>NUCLEOTIDE SEQUENCE [LARGE SCALE GENOMIC DNA]</scope>
    <source>
        <strain evidence="11 12">CBS 24483</strain>
    </source>
</reference>
<evidence type="ECO:0000256" key="2">
    <source>
        <dbReference type="ARBA" id="ARBA00022670"/>
    </source>
</evidence>
<protein>
    <submittedName>
        <fullName evidence="11">Serine protease</fullName>
    </submittedName>
</protein>
<dbReference type="PROSITE" id="PS51892">
    <property type="entry name" value="SUBTILASE"/>
    <property type="match status" value="1"/>
</dbReference>
<keyword evidence="2 6" id="KW-0645">Protease</keyword>
<dbReference type="PRINTS" id="PR00723">
    <property type="entry name" value="SUBTILISIN"/>
</dbReference>
<feature type="chain" id="PRO_5045672799" evidence="8">
    <location>
        <begin position="17"/>
        <end position="388"/>
    </location>
</feature>
<dbReference type="PROSITE" id="PS00136">
    <property type="entry name" value="SUBTILASE_ASP"/>
    <property type="match status" value="1"/>
</dbReference>
<dbReference type="InterPro" id="IPR023827">
    <property type="entry name" value="Peptidase_S8_Asp-AS"/>
</dbReference>
<evidence type="ECO:0000256" key="3">
    <source>
        <dbReference type="ARBA" id="ARBA00022729"/>
    </source>
</evidence>
<keyword evidence="12" id="KW-1185">Reference proteome</keyword>
<dbReference type="GO" id="GO:0006508">
    <property type="term" value="P:proteolysis"/>
    <property type="evidence" value="ECO:0007669"/>
    <property type="project" value="UniProtKB-KW"/>
</dbReference>
<dbReference type="Proteomes" id="UP001391051">
    <property type="component" value="Unassembled WGS sequence"/>
</dbReference>
<dbReference type="Gene3D" id="3.30.70.80">
    <property type="entry name" value="Peptidase S8 propeptide/proteinase inhibitor I9"/>
    <property type="match status" value="1"/>
</dbReference>
<dbReference type="InterPro" id="IPR023828">
    <property type="entry name" value="Peptidase_S8_Ser-AS"/>
</dbReference>
<dbReference type="InterPro" id="IPR036852">
    <property type="entry name" value="Peptidase_S8/S53_dom_sf"/>
</dbReference>
<dbReference type="InterPro" id="IPR037045">
    <property type="entry name" value="S8pro/Inhibitor_I9_sf"/>
</dbReference>
<evidence type="ECO:0000256" key="1">
    <source>
        <dbReference type="ARBA" id="ARBA00011073"/>
    </source>
</evidence>
<keyword evidence="5 6" id="KW-0720">Serine protease</keyword>